<evidence type="ECO:0000256" key="1">
    <source>
        <dbReference type="SAM" id="MobiDB-lite"/>
    </source>
</evidence>
<gene>
    <name evidence="3" type="ORF">WMY93_000099</name>
</gene>
<sequence>MEEETRKRKKKSEPEELKTALRQTAKPREAREEHARRSERGSKSADIGFYVKRERGKRARVKCQGSFEMPIMKTKAKNISLSKTDSERQALTQTDTRGEAEPVEEPEGQRDQSEHTHSTESDSAELPQEETEEEPKEEPTEGLEEEPMKFPDVTPLLDSKVLRSKLEVARSRSRARSPRSMRVTSSETQDWRSCDSLDGPSPASDSEFQEPPQKQQRPLSVGQRASLLPKVNPAALITLLLGRKNSKKPEGKKRNLEENHSEEEIHSHGRTGCRYPPSRQGKTQKNLREKRNLEENHSEEGIHSMDGQAVDVTKTKVIEFMFVEPESISRGKRLVWQEQDRPILEREVGRRSRHQWSGPRHWNSNI</sequence>
<proteinExistence type="predicted"/>
<protein>
    <recommendedName>
        <fullName evidence="2">Tankyrase 1-binding protein C-terminal domain-containing protein</fullName>
    </recommendedName>
</protein>
<feature type="compositionally biased region" description="Basic and acidic residues" evidence="1">
    <location>
        <begin position="1"/>
        <end position="19"/>
    </location>
</feature>
<evidence type="ECO:0000313" key="4">
    <source>
        <dbReference type="Proteomes" id="UP001460270"/>
    </source>
</evidence>
<dbReference type="Proteomes" id="UP001460270">
    <property type="component" value="Unassembled WGS sequence"/>
</dbReference>
<feature type="compositionally biased region" description="Basic and acidic residues" evidence="1">
    <location>
        <begin position="160"/>
        <end position="170"/>
    </location>
</feature>
<comment type="caution">
    <text evidence="3">The sequence shown here is derived from an EMBL/GenBank/DDBJ whole genome shotgun (WGS) entry which is preliminary data.</text>
</comment>
<dbReference type="SMART" id="SM01319">
    <property type="entry name" value="Tankyrase_bdg_C"/>
    <property type="match status" value="1"/>
</dbReference>
<feature type="region of interest" description="Disordered" evidence="1">
    <location>
        <begin position="1"/>
        <end position="228"/>
    </location>
</feature>
<evidence type="ECO:0000313" key="3">
    <source>
        <dbReference type="EMBL" id="KAK7944371.1"/>
    </source>
</evidence>
<evidence type="ECO:0000259" key="2">
    <source>
        <dbReference type="SMART" id="SM01319"/>
    </source>
</evidence>
<reference evidence="4" key="1">
    <citation type="submission" date="2024-04" db="EMBL/GenBank/DDBJ databases">
        <title>Salinicola lusitanus LLJ914,a marine bacterium isolated from the Okinawa Trough.</title>
        <authorList>
            <person name="Li J."/>
        </authorList>
    </citation>
    <scope>NUCLEOTIDE SEQUENCE [LARGE SCALE GENOMIC DNA]</scope>
</reference>
<feature type="compositionally biased region" description="Basic and acidic residues" evidence="1">
    <location>
        <begin position="107"/>
        <end position="120"/>
    </location>
</feature>
<feature type="region of interest" description="Disordered" evidence="1">
    <location>
        <begin position="240"/>
        <end position="297"/>
    </location>
</feature>
<dbReference type="AlphaFoldDB" id="A0AAW0PXY2"/>
<dbReference type="InterPro" id="IPR032764">
    <property type="entry name" value="Tankyrase-bd_C"/>
</dbReference>
<accession>A0AAW0PXY2</accession>
<feature type="compositionally biased region" description="Basic and acidic residues" evidence="1">
    <location>
        <begin position="26"/>
        <end position="43"/>
    </location>
</feature>
<feature type="compositionally biased region" description="Polar residues" evidence="1">
    <location>
        <begin position="77"/>
        <end position="95"/>
    </location>
</feature>
<feature type="compositionally biased region" description="Basic and acidic residues" evidence="1">
    <location>
        <begin position="247"/>
        <end position="267"/>
    </location>
</feature>
<feature type="domain" description="Tankyrase 1-binding protein C-terminal" evidence="2">
    <location>
        <begin position="145"/>
        <end position="291"/>
    </location>
</feature>
<keyword evidence="4" id="KW-1185">Reference proteome</keyword>
<name>A0AAW0PXY2_9GOBI</name>
<dbReference type="EMBL" id="JBBPFD010000001">
    <property type="protein sequence ID" value="KAK7944371.1"/>
    <property type="molecule type" value="Genomic_DNA"/>
</dbReference>
<feature type="compositionally biased region" description="Acidic residues" evidence="1">
    <location>
        <begin position="127"/>
        <end position="145"/>
    </location>
</feature>
<feature type="compositionally biased region" description="Basic and acidic residues" evidence="1">
    <location>
        <begin position="286"/>
        <end position="297"/>
    </location>
</feature>
<organism evidence="3 4">
    <name type="scientific">Mugilogobius chulae</name>
    <name type="common">yellowstripe goby</name>
    <dbReference type="NCBI Taxonomy" id="88201"/>
    <lineage>
        <taxon>Eukaryota</taxon>
        <taxon>Metazoa</taxon>
        <taxon>Chordata</taxon>
        <taxon>Craniata</taxon>
        <taxon>Vertebrata</taxon>
        <taxon>Euteleostomi</taxon>
        <taxon>Actinopterygii</taxon>
        <taxon>Neopterygii</taxon>
        <taxon>Teleostei</taxon>
        <taxon>Neoteleostei</taxon>
        <taxon>Acanthomorphata</taxon>
        <taxon>Gobiaria</taxon>
        <taxon>Gobiiformes</taxon>
        <taxon>Gobioidei</taxon>
        <taxon>Gobiidae</taxon>
        <taxon>Gobionellinae</taxon>
        <taxon>Mugilogobius</taxon>
    </lineage>
</organism>